<dbReference type="GO" id="GO:0035513">
    <property type="term" value="P:oxidative RNA demethylation"/>
    <property type="evidence" value="ECO:0007669"/>
    <property type="project" value="TreeGrafter"/>
</dbReference>
<feature type="binding site" evidence="14">
    <location>
        <position position="444"/>
    </location>
    <ligand>
        <name>Fe cation</name>
        <dbReference type="ChEBI" id="CHEBI:24875"/>
        <note>catalytic</note>
    </ligand>
</feature>
<dbReference type="GO" id="GO:0005634">
    <property type="term" value="C:nucleus"/>
    <property type="evidence" value="ECO:0007669"/>
    <property type="project" value="UniProtKB-SubCell"/>
</dbReference>
<dbReference type="FunFam" id="2.60.120.590:FF:000013">
    <property type="entry name" value="2-oxoglutarate-dependent dioxygenase family protein"/>
    <property type="match status" value="1"/>
</dbReference>
<dbReference type="GeneID" id="113851351"/>
<keyword evidence="8" id="KW-0560">Oxidoreductase</keyword>
<sequence>MFSPFIAIRACFKRHPSHIVVSSFSLTASPPSNAMAKTVNSTTESSPAEQLPTVSKSNAHKNPVMAGGLLSDTSHDDDEYLLFGTIRSTLRNNNMVNYSHSVSTSSTSSTNKLPGLPSPTTTGFEHGKFKKIAKVDQELTQASGDNCRKPSCCSSFENTSLTNLTKHGDESPLGSHSWKKKAASVNRPYNSHCNSSYAAAGHKLYSSISMPKFQPYDICFRRRRNSAVIEASVQGENKESYIEMDDGGTKEGILRPGMVLLKHYLTHDEQVEIVKTCRELGLGPGGFYQPGYATGAKLRLKMMCLGMDWDPQTRKYGNKRVIDGTEPPSIPNHFSELVIRAIQDAHSLIKEEYRLWNGEDILPSMTPDICIVNSYTTRGNLGLHQDRDESRESLRKGLPVVSFSIGDTAEFLYGDQRNVEEAEKVLLESGDVLIFGGESRLVFHGVSSVLPNSAPKDLLEDTWLRPGRLNLTFRHS</sequence>
<proteinExistence type="inferred from homology"/>
<dbReference type="GO" id="GO:0006281">
    <property type="term" value="P:DNA repair"/>
    <property type="evidence" value="ECO:0007669"/>
    <property type="project" value="UniProtKB-KW"/>
</dbReference>
<evidence type="ECO:0000256" key="11">
    <source>
        <dbReference type="ARBA" id="ARBA00023242"/>
    </source>
</evidence>
<evidence type="ECO:0000313" key="18">
    <source>
        <dbReference type="RefSeq" id="XP_027337615.1"/>
    </source>
</evidence>
<gene>
    <name evidence="18" type="primary">LOC113851351</name>
</gene>
<dbReference type="KEGG" id="aprc:113851351"/>
<organism evidence="17 18">
    <name type="scientific">Abrus precatorius</name>
    <name type="common">Indian licorice</name>
    <name type="synonym">Glycine abrus</name>
    <dbReference type="NCBI Taxonomy" id="3816"/>
    <lineage>
        <taxon>Eukaryota</taxon>
        <taxon>Viridiplantae</taxon>
        <taxon>Streptophyta</taxon>
        <taxon>Embryophyta</taxon>
        <taxon>Tracheophyta</taxon>
        <taxon>Spermatophyta</taxon>
        <taxon>Magnoliopsida</taxon>
        <taxon>eudicotyledons</taxon>
        <taxon>Gunneridae</taxon>
        <taxon>Pentapetalae</taxon>
        <taxon>rosids</taxon>
        <taxon>fabids</taxon>
        <taxon>Fabales</taxon>
        <taxon>Fabaceae</taxon>
        <taxon>Papilionoideae</taxon>
        <taxon>50 kb inversion clade</taxon>
        <taxon>NPAAA clade</taxon>
        <taxon>indigoferoid/millettioid clade</taxon>
        <taxon>Abreae</taxon>
        <taxon>Abrus</taxon>
    </lineage>
</organism>
<accession>A0A8B8K1M5</accession>
<evidence type="ECO:0000256" key="5">
    <source>
        <dbReference type="ARBA" id="ARBA00022723"/>
    </source>
</evidence>
<reference evidence="18" key="2">
    <citation type="submission" date="2025-08" db="UniProtKB">
        <authorList>
            <consortium name="RefSeq"/>
        </authorList>
    </citation>
    <scope>IDENTIFICATION</scope>
    <source>
        <tissue evidence="18">Young leaves</tissue>
    </source>
</reference>
<comment type="catalytic activity">
    <reaction evidence="12">
        <text>an N(6)-methyl-2'-deoxyadenosine in DNA + 2-oxoglutarate + O2 = a 2'-deoxyadenosine in DNA + formaldehyde + succinate + CO2</text>
        <dbReference type="Rhea" id="RHEA:49524"/>
        <dbReference type="Rhea" id="RHEA-COMP:12418"/>
        <dbReference type="Rhea" id="RHEA-COMP:12419"/>
        <dbReference type="ChEBI" id="CHEBI:15379"/>
        <dbReference type="ChEBI" id="CHEBI:16526"/>
        <dbReference type="ChEBI" id="CHEBI:16810"/>
        <dbReference type="ChEBI" id="CHEBI:16842"/>
        <dbReference type="ChEBI" id="CHEBI:30031"/>
        <dbReference type="ChEBI" id="CHEBI:90615"/>
        <dbReference type="ChEBI" id="CHEBI:90616"/>
        <dbReference type="EC" id="1.14.11.51"/>
    </reaction>
    <physiologicalReaction direction="left-to-right" evidence="12">
        <dbReference type="Rhea" id="RHEA:49525"/>
    </physiologicalReaction>
</comment>
<keyword evidence="17" id="KW-1185">Reference proteome</keyword>
<dbReference type="GO" id="GO:0141131">
    <property type="term" value="F:DNA N6-methyladenine demethylase activity"/>
    <property type="evidence" value="ECO:0007669"/>
    <property type="project" value="UniProtKB-EC"/>
</dbReference>
<dbReference type="Pfam" id="PF13532">
    <property type="entry name" value="2OG-FeII_Oxy_2"/>
    <property type="match status" value="1"/>
</dbReference>
<dbReference type="Gene3D" id="2.60.120.590">
    <property type="entry name" value="Alpha-ketoglutarate-dependent dioxygenase AlkB-like"/>
    <property type="match status" value="1"/>
</dbReference>
<dbReference type="GO" id="GO:0008198">
    <property type="term" value="F:ferrous iron binding"/>
    <property type="evidence" value="ECO:0007669"/>
    <property type="project" value="TreeGrafter"/>
</dbReference>
<keyword evidence="10" id="KW-0234">DNA repair</keyword>
<dbReference type="OrthoDB" id="6614653at2759"/>
<dbReference type="RefSeq" id="XP_027337615.1">
    <property type="nucleotide sequence ID" value="XM_027481814.1"/>
</dbReference>
<evidence type="ECO:0000313" key="17">
    <source>
        <dbReference type="Proteomes" id="UP000694853"/>
    </source>
</evidence>
<dbReference type="SUPFAM" id="SSF51197">
    <property type="entry name" value="Clavaminate synthase-like"/>
    <property type="match status" value="1"/>
</dbReference>
<evidence type="ECO:0000259" key="16">
    <source>
        <dbReference type="PROSITE" id="PS51471"/>
    </source>
</evidence>
<dbReference type="GO" id="GO:0035516">
    <property type="term" value="F:broad specificity oxidative DNA demethylase activity"/>
    <property type="evidence" value="ECO:0007669"/>
    <property type="project" value="TreeGrafter"/>
</dbReference>
<dbReference type="EC" id="1.14.11.51" evidence="13"/>
<evidence type="ECO:0000256" key="8">
    <source>
        <dbReference type="ARBA" id="ARBA00023002"/>
    </source>
</evidence>
<keyword evidence="4" id="KW-0963">Cytoplasm</keyword>
<reference evidence="17" key="1">
    <citation type="journal article" date="2019" name="Toxins">
        <title>Detection of Abrin-Like and Prepropulchellin-Like Toxin Genes and Transcripts Using Whole Genome Sequencing and Full-Length Transcript Sequencing of Abrus precatorius.</title>
        <authorList>
            <person name="Hovde B.T."/>
            <person name="Daligault H.E."/>
            <person name="Hanschen E.R."/>
            <person name="Kunde Y.A."/>
            <person name="Johnson M.B."/>
            <person name="Starkenburg S.R."/>
            <person name="Johnson S.L."/>
        </authorList>
    </citation>
    <scope>NUCLEOTIDE SEQUENCE [LARGE SCALE GENOMIC DNA]</scope>
</reference>
<feature type="binding site" evidence="14">
    <location>
        <position position="384"/>
    </location>
    <ligand>
        <name>Fe cation</name>
        <dbReference type="ChEBI" id="CHEBI:24875"/>
        <note>catalytic</note>
    </ligand>
</feature>
<feature type="compositionally biased region" description="Low complexity" evidence="15">
    <location>
        <begin position="101"/>
        <end position="110"/>
    </location>
</feature>
<dbReference type="Proteomes" id="UP000694853">
    <property type="component" value="Unplaced"/>
</dbReference>
<evidence type="ECO:0000256" key="4">
    <source>
        <dbReference type="ARBA" id="ARBA00022490"/>
    </source>
</evidence>
<name>A0A8B8K1M5_ABRPR</name>
<dbReference type="PANTHER" id="PTHR16557">
    <property type="entry name" value="ALKYLATED DNA REPAIR PROTEIN ALKB-RELATED"/>
    <property type="match status" value="1"/>
</dbReference>
<dbReference type="AlphaFoldDB" id="A0A8B8K1M5"/>
<comment type="subcellular location">
    <subcellularLocation>
        <location evidence="2">Cytoplasm</location>
    </subcellularLocation>
    <subcellularLocation>
        <location evidence="1">Nucleus</location>
    </subcellularLocation>
</comment>
<feature type="binding site" evidence="14">
    <location>
        <position position="386"/>
    </location>
    <ligand>
        <name>Fe cation</name>
        <dbReference type="ChEBI" id="CHEBI:24875"/>
        <note>catalytic</note>
    </ligand>
</feature>
<dbReference type="InterPro" id="IPR027450">
    <property type="entry name" value="AlkB-like"/>
</dbReference>
<keyword evidence="5 14" id="KW-0479">Metal-binding</keyword>
<evidence type="ECO:0000256" key="1">
    <source>
        <dbReference type="ARBA" id="ARBA00004123"/>
    </source>
</evidence>
<comment type="cofactor">
    <cofactor evidence="14">
        <name>Fe(2+)</name>
        <dbReference type="ChEBI" id="CHEBI:29033"/>
    </cofactor>
    <text evidence="14">Binds 1 Fe(2+) ion per subunit.</text>
</comment>
<evidence type="ECO:0000256" key="2">
    <source>
        <dbReference type="ARBA" id="ARBA00004496"/>
    </source>
</evidence>
<evidence type="ECO:0000256" key="3">
    <source>
        <dbReference type="ARBA" id="ARBA00007879"/>
    </source>
</evidence>
<evidence type="ECO:0000256" key="7">
    <source>
        <dbReference type="ARBA" id="ARBA00022964"/>
    </source>
</evidence>
<dbReference type="GO" id="GO:0005737">
    <property type="term" value="C:cytoplasm"/>
    <property type="evidence" value="ECO:0007669"/>
    <property type="project" value="UniProtKB-SubCell"/>
</dbReference>
<evidence type="ECO:0000256" key="13">
    <source>
        <dbReference type="ARBA" id="ARBA00066586"/>
    </source>
</evidence>
<dbReference type="InterPro" id="IPR037151">
    <property type="entry name" value="AlkB-like_sf"/>
</dbReference>
<feature type="region of interest" description="Disordered" evidence="15">
    <location>
        <begin position="101"/>
        <end position="125"/>
    </location>
</feature>
<evidence type="ECO:0000256" key="6">
    <source>
        <dbReference type="ARBA" id="ARBA00022763"/>
    </source>
</evidence>
<evidence type="ECO:0000256" key="12">
    <source>
        <dbReference type="ARBA" id="ARBA00052047"/>
    </source>
</evidence>
<dbReference type="PROSITE" id="PS51471">
    <property type="entry name" value="FE2OG_OXY"/>
    <property type="match status" value="1"/>
</dbReference>
<evidence type="ECO:0000256" key="10">
    <source>
        <dbReference type="ARBA" id="ARBA00023204"/>
    </source>
</evidence>
<keyword evidence="11" id="KW-0539">Nucleus</keyword>
<feature type="region of interest" description="Disordered" evidence="15">
    <location>
        <begin position="31"/>
        <end position="71"/>
    </location>
</feature>
<dbReference type="GO" id="GO:0035515">
    <property type="term" value="F:oxidative RNA demethylase activity"/>
    <property type="evidence" value="ECO:0007669"/>
    <property type="project" value="TreeGrafter"/>
</dbReference>
<dbReference type="InterPro" id="IPR005123">
    <property type="entry name" value="Oxoglu/Fe-dep_dioxygenase_dom"/>
</dbReference>
<evidence type="ECO:0000256" key="15">
    <source>
        <dbReference type="SAM" id="MobiDB-lite"/>
    </source>
</evidence>
<evidence type="ECO:0000256" key="9">
    <source>
        <dbReference type="ARBA" id="ARBA00023004"/>
    </source>
</evidence>
<evidence type="ECO:0000256" key="14">
    <source>
        <dbReference type="PIRSR" id="PIRSR604574-2"/>
    </source>
</evidence>
<dbReference type="PANTHER" id="PTHR16557:SF10">
    <property type="entry name" value="2-OXOGLUTARATE-DEPENDENT DIOXYGENASE FAMILY PROTEIN"/>
    <property type="match status" value="1"/>
</dbReference>
<dbReference type="InterPro" id="IPR004574">
    <property type="entry name" value="Alkb"/>
</dbReference>
<feature type="compositionally biased region" description="Polar residues" evidence="15">
    <location>
        <begin position="38"/>
        <end position="57"/>
    </location>
</feature>
<keyword evidence="6" id="KW-0227">DNA damage</keyword>
<keyword evidence="7" id="KW-0223">Dioxygenase</keyword>
<feature type="domain" description="Fe2OG dioxygenase" evidence="16">
    <location>
        <begin position="366"/>
        <end position="476"/>
    </location>
</feature>
<comment type="similarity">
    <text evidence="3">Belongs to the alkB family.</text>
</comment>
<protein>
    <recommendedName>
        <fullName evidence="13">DNA N(6)-methyladenine demethylase</fullName>
        <ecNumber evidence="13">1.14.11.51</ecNumber>
    </recommendedName>
</protein>
<keyword evidence="9 14" id="KW-0408">Iron</keyword>